<dbReference type="GO" id="GO:0006352">
    <property type="term" value="P:DNA-templated transcription initiation"/>
    <property type="evidence" value="ECO:0007669"/>
    <property type="project" value="InterPro"/>
</dbReference>
<dbReference type="OrthoDB" id="5518337at2"/>
<keyword evidence="4" id="KW-0804">Transcription</keyword>
<protein>
    <submittedName>
        <fullName evidence="7">RNA polymerase</fullName>
    </submittedName>
</protein>
<keyword evidence="8" id="KW-1185">Reference proteome</keyword>
<dbReference type="Proteomes" id="UP000190037">
    <property type="component" value="Unassembled WGS sequence"/>
</dbReference>
<dbReference type="GO" id="GO:0003677">
    <property type="term" value="F:DNA binding"/>
    <property type="evidence" value="ECO:0007669"/>
    <property type="project" value="InterPro"/>
</dbReference>
<evidence type="ECO:0000313" key="7">
    <source>
        <dbReference type="EMBL" id="OPC78517.1"/>
    </source>
</evidence>
<dbReference type="NCBIfam" id="TIGR02937">
    <property type="entry name" value="sigma70-ECF"/>
    <property type="match status" value="1"/>
</dbReference>
<dbReference type="InterPro" id="IPR013325">
    <property type="entry name" value="RNA_pol_sigma_r2"/>
</dbReference>
<feature type="domain" description="RNA polymerase sigma-70 region 2" evidence="5">
    <location>
        <begin position="16"/>
        <end position="84"/>
    </location>
</feature>
<dbReference type="InterPro" id="IPR013249">
    <property type="entry name" value="RNA_pol_sigma70_r4_t2"/>
</dbReference>
<evidence type="ECO:0000256" key="4">
    <source>
        <dbReference type="ARBA" id="ARBA00023163"/>
    </source>
</evidence>
<dbReference type="InterPro" id="IPR007627">
    <property type="entry name" value="RNA_pol_sigma70_r2"/>
</dbReference>
<evidence type="ECO:0000256" key="1">
    <source>
        <dbReference type="ARBA" id="ARBA00010641"/>
    </source>
</evidence>
<organism evidence="7 8">
    <name type="scientific">Embleya scabrispora</name>
    <dbReference type="NCBI Taxonomy" id="159449"/>
    <lineage>
        <taxon>Bacteria</taxon>
        <taxon>Bacillati</taxon>
        <taxon>Actinomycetota</taxon>
        <taxon>Actinomycetes</taxon>
        <taxon>Kitasatosporales</taxon>
        <taxon>Streptomycetaceae</taxon>
        <taxon>Embleya</taxon>
    </lineage>
</organism>
<dbReference type="EMBL" id="MWQN01000003">
    <property type="protein sequence ID" value="OPC78517.1"/>
    <property type="molecule type" value="Genomic_DNA"/>
</dbReference>
<evidence type="ECO:0000259" key="6">
    <source>
        <dbReference type="Pfam" id="PF08281"/>
    </source>
</evidence>
<reference evidence="7 8" key="1">
    <citation type="submission" date="2017-03" db="EMBL/GenBank/DDBJ databases">
        <title>Draft genome sequence of Streptomyces scabrisporus NF3, endophyte isolated from Amphipterygium adstringens.</title>
        <authorList>
            <person name="Vazquez M."/>
            <person name="Ceapa C.D."/>
            <person name="Rodriguez Luna D."/>
            <person name="Sanchez Esquivel S."/>
        </authorList>
    </citation>
    <scope>NUCLEOTIDE SEQUENCE [LARGE SCALE GENOMIC DNA]</scope>
    <source>
        <strain evidence="7 8">NF3</strain>
    </source>
</reference>
<dbReference type="SUPFAM" id="SSF88659">
    <property type="entry name" value="Sigma3 and sigma4 domains of RNA polymerase sigma factors"/>
    <property type="match status" value="1"/>
</dbReference>
<dbReference type="STRING" id="159449.B4N89_39135"/>
<comment type="caution">
    <text evidence="7">The sequence shown here is derived from an EMBL/GenBank/DDBJ whole genome shotgun (WGS) entry which is preliminary data.</text>
</comment>
<evidence type="ECO:0000259" key="5">
    <source>
        <dbReference type="Pfam" id="PF04542"/>
    </source>
</evidence>
<dbReference type="GO" id="GO:0016987">
    <property type="term" value="F:sigma factor activity"/>
    <property type="evidence" value="ECO:0007669"/>
    <property type="project" value="UniProtKB-KW"/>
</dbReference>
<dbReference type="InterPro" id="IPR013324">
    <property type="entry name" value="RNA_pol_sigma_r3/r4-like"/>
</dbReference>
<dbReference type="PANTHER" id="PTHR43133">
    <property type="entry name" value="RNA POLYMERASE ECF-TYPE SIGMA FACTO"/>
    <property type="match status" value="1"/>
</dbReference>
<name>A0A1T3NNP5_9ACTN</name>
<dbReference type="Gene3D" id="1.10.1740.10">
    <property type="match status" value="1"/>
</dbReference>
<evidence type="ECO:0000256" key="3">
    <source>
        <dbReference type="ARBA" id="ARBA00023082"/>
    </source>
</evidence>
<dbReference type="InterPro" id="IPR039425">
    <property type="entry name" value="RNA_pol_sigma-70-like"/>
</dbReference>
<dbReference type="InterPro" id="IPR014284">
    <property type="entry name" value="RNA_pol_sigma-70_dom"/>
</dbReference>
<proteinExistence type="inferred from homology"/>
<feature type="domain" description="RNA polymerase sigma factor 70 region 4 type 2" evidence="6">
    <location>
        <begin position="117"/>
        <end position="168"/>
    </location>
</feature>
<dbReference type="InterPro" id="IPR036388">
    <property type="entry name" value="WH-like_DNA-bd_sf"/>
</dbReference>
<comment type="similarity">
    <text evidence="1">Belongs to the sigma-70 factor family. ECF subfamily.</text>
</comment>
<dbReference type="AlphaFoldDB" id="A0A1T3NNP5"/>
<dbReference type="Gene3D" id="1.10.10.10">
    <property type="entry name" value="Winged helix-like DNA-binding domain superfamily/Winged helix DNA-binding domain"/>
    <property type="match status" value="1"/>
</dbReference>
<evidence type="ECO:0000256" key="2">
    <source>
        <dbReference type="ARBA" id="ARBA00023015"/>
    </source>
</evidence>
<dbReference type="SUPFAM" id="SSF88946">
    <property type="entry name" value="Sigma2 domain of RNA polymerase sigma factors"/>
    <property type="match status" value="1"/>
</dbReference>
<dbReference type="PANTHER" id="PTHR43133:SF25">
    <property type="entry name" value="RNA POLYMERASE SIGMA FACTOR RFAY-RELATED"/>
    <property type="match status" value="1"/>
</dbReference>
<keyword evidence="2" id="KW-0805">Transcription regulation</keyword>
<gene>
    <name evidence="7" type="ORF">B4N89_39135</name>
</gene>
<evidence type="ECO:0000313" key="8">
    <source>
        <dbReference type="Proteomes" id="UP000190037"/>
    </source>
</evidence>
<dbReference type="Pfam" id="PF08281">
    <property type="entry name" value="Sigma70_r4_2"/>
    <property type="match status" value="1"/>
</dbReference>
<keyword evidence="3" id="KW-0731">Sigma factor</keyword>
<dbReference type="Pfam" id="PF04542">
    <property type="entry name" value="Sigma70_r2"/>
    <property type="match status" value="1"/>
</dbReference>
<sequence>MHAAIRAGDPVRFREMFQAHHGVVYAHAYRVTGDWAAAEDVVSLTFLEAWRLRERLRDEGDTPLPWLMGIAVNVLRNRHRAARRHRHAMARSPGRTVVPDIADAVVDRIDDGERLAAARAALGRLRRTDREIFTLCVCSGLTYAEVAQALNLPVGTVRSRLSRARARLRGLAEEELRVMRGTFVPPGAATSSPTPVRTILRESAP</sequence>
<accession>A0A1T3NNP5</accession>